<feature type="chain" id="PRO_5015640395" description="Solute-binding protein family 3/N-terminal domain-containing protein" evidence="5">
    <location>
        <begin position="20"/>
        <end position="282"/>
    </location>
</feature>
<gene>
    <name evidence="7" type="ORF">CCR94_16580</name>
</gene>
<dbReference type="InterPro" id="IPR018313">
    <property type="entry name" value="SBP_3_CS"/>
</dbReference>
<evidence type="ECO:0000313" key="8">
    <source>
        <dbReference type="Proteomes" id="UP000239089"/>
    </source>
</evidence>
<accession>A0A2S6N300</accession>
<comment type="subcellular location">
    <subcellularLocation>
        <location evidence="1">Cell envelope</location>
    </subcellularLocation>
</comment>
<reference evidence="7 8" key="1">
    <citation type="journal article" date="2018" name="Arch. Microbiol.">
        <title>New insights into the metabolic potential of the phototrophic purple bacterium Rhodopila globiformis DSM 161(T) from its draft genome sequence and evidence for a vanadium-dependent nitrogenase.</title>
        <authorList>
            <person name="Imhoff J.F."/>
            <person name="Rahn T."/>
            <person name="Kunzel S."/>
            <person name="Neulinger S.C."/>
        </authorList>
    </citation>
    <scope>NUCLEOTIDE SEQUENCE [LARGE SCALE GENOMIC DNA]</scope>
    <source>
        <strain evidence="7 8">DSM 16996</strain>
    </source>
</reference>
<evidence type="ECO:0000259" key="6">
    <source>
        <dbReference type="SMART" id="SM00062"/>
    </source>
</evidence>
<sequence length="282" mass="30444">MMRAFRAILVLSALGGALAAEVARARPLDVVKSGGVLRITVYRDYRPWSWQEGGRLKGIDVEIGAALAKALGCKADYLVLRPDDNLNDDLRNGVWRGSILGEAPGDVMLHVPNDPRVEEANDKIKLTSAYQTEGYAMAVDPAKAERAQDFSLFEQEKVAVDLGTLADIILLSARDHKLINNVVHVRGEDKAAQAYDKGEVAAFYGESALVEHLAHASSRPAAIIHPPHKLAKTIAIGGAVKADSVDLGDEIDRQMTALATSGALKAIFASYGVEWRQPAQDR</sequence>
<dbReference type="Proteomes" id="UP000239089">
    <property type="component" value="Unassembled WGS sequence"/>
</dbReference>
<dbReference type="PROSITE" id="PS01039">
    <property type="entry name" value="SBP_BACTERIAL_3"/>
    <property type="match status" value="1"/>
</dbReference>
<organism evidence="7 8">
    <name type="scientific">Rhodoblastus sphagnicola</name>
    <dbReference type="NCBI Taxonomy" id="333368"/>
    <lineage>
        <taxon>Bacteria</taxon>
        <taxon>Pseudomonadati</taxon>
        <taxon>Pseudomonadota</taxon>
        <taxon>Alphaproteobacteria</taxon>
        <taxon>Hyphomicrobiales</taxon>
        <taxon>Rhodoblastaceae</taxon>
        <taxon>Rhodoblastus</taxon>
    </lineage>
</organism>
<name>A0A2S6N300_9HYPH</name>
<dbReference type="Gene3D" id="3.40.190.10">
    <property type="entry name" value="Periplasmic binding protein-like II"/>
    <property type="match status" value="3"/>
</dbReference>
<protein>
    <recommendedName>
        <fullName evidence="6">Solute-binding protein family 3/N-terminal domain-containing protein</fullName>
    </recommendedName>
</protein>
<feature type="domain" description="Solute-binding protein family 3/N-terminal" evidence="6">
    <location>
        <begin position="36"/>
        <end position="274"/>
    </location>
</feature>
<dbReference type="SUPFAM" id="SSF53850">
    <property type="entry name" value="Periplasmic binding protein-like II"/>
    <property type="match status" value="1"/>
</dbReference>
<dbReference type="AlphaFoldDB" id="A0A2S6N300"/>
<dbReference type="GO" id="GO:0030313">
    <property type="term" value="C:cell envelope"/>
    <property type="evidence" value="ECO:0007669"/>
    <property type="project" value="UniProtKB-SubCell"/>
</dbReference>
<evidence type="ECO:0000256" key="1">
    <source>
        <dbReference type="ARBA" id="ARBA00004196"/>
    </source>
</evidence>
<keyword evidence="8" id="KW-1185">Reference proteome</keyword>
<proteinExistence type="inferred from homology"/>
<dbReference type="InterPro" id="IPR001638">
    <property type="entry name" value="Solute-binding_3/MltF_N"/>
</dbReference>
<dbReference type="EMBL" id="NHSJ01000100">
    <property type="protein sequence ID" value="PPQ29004.1"/>
    <property type="molecule type" value="Genomic_DNA"/>
</dbReference>
<feature type="signal peptide" evidence="5">
    <location>
        <begin position="1"/>
        <end position="19"/>
    </location>
</feature>
<evidence type="ECO:0000256" key="4">
    <source>
        <dbReference type="RuleBase" id="RU003744"/>
    </source>
</evidence>
<keyword evidence="3 5" id="KW-0732">Signal</keyword>
<comment type="similarity">
    <text evidence="2 4">Belongs to the bacterial solute-binding protein 3 family.</text>
</comment>
<dbReference type="PANTHER" id="PTHR35936">
    <property type="entry name" value="MEMBRANE-BOUND LYTIC MUREIN TRANSGLYCOSYLASE F"/>
    <property type="match status" value="1"/>
</dbReference>
<dbReference type="SMART" id="SM00062">
    <property type="entry name" value="PBPb"/>
    <property type="match status" value="1"/>
</dbReference>
<comment type="caution">
    <text evidence="7">The sequence shown here is derived from an EMBL/GenBank/DDBJ whole genome shotgun (WGS) entry which is preliminary data.</text>
</comment>
<dbReference type="PANTHER" id="PTHR35936:SF17">
    <property type="entry name" value="ARGININE-BINDING EXTRACELLULAR PROTEIN ARTP"/>
    <property type="match status" value="1"/>
</dbReference>
<evidence type="ECO:0000256" key="2">
    <source>
        <dbReference type="ARBA" id="ARBA00010333"/>
    </source>
</evidence>
<evidence type="ECO:0000313" key="7">
    <source>
        <dbReference type="EMBL" id="PPQ29004.1"/>
    </source>
</evidence>
<evidence type="ECO:0000256" key="5">
    <source>
        <dbReference type="SAM" id="SignalP"/>
    </source>
</evidence>
<evidence type="ECO:0000256" key="3">
    <source>
        <dbReference type="ARBA" id="ARBA00022729"/>
    </source>
</evidence>